<dbReference type="InterPro" id="IPR010502">
    <property type="entry name" value="Carb-bd_dom_fam9"/>
</dbReference>
<accession>A0A653ACU1</accession>
<dbReference type="GO" id="GO:0004553">
    <property type="term" value="F:hydrolase activity, hydrolyzing O-glycosyl compounds"/>
    <property type="evidence" value="ECO:0007669"/>
    <property type="project" value="InterPro"/>
</dbReference>
<evidence type="ECO:0000259" key="1">
    <source>
        <dbReference type="Pfam" id="PF16011"/>
    </source>
</evidence>
<dbReference type="Gene3D" id="2.60.40.1190">
    <property type="match status" value="1"/>
</dbReference>
<dbReference type="GO" id="GO:0030246">
    <property type="term" value="F:carbohydrate binding"/>
    <property type="evidence" value="ECO:0007669"/>
    <property type="project" value="InterPro"/>
</dbReference>
<protein>
    <recommendedName>
        <fullName evidence="1">Carbohydrate-binding domain-containing protein</fullName>
    </recommendedName>
</protein>
<dbReference type="AlphaFoldDB" id="A0A653ACU1"/>
<dbReference type="Pfam" id="PF16011">
    <property type="entry name" value="CBM9_2"/>
    <property type="match status" value="1"/>
</dbReference>
<dbReference type="GO" id="GO:0016052">
    <property type="term" value="P:carbohydrate catabolic process"/>
    <property type="evidence" value="ECO:0007669"/>
    <property type="project" value="InterPro"/>
</dbReference>
<proteinExistence type="predicted"/>
<gene>
    <name evidence="2" type="ORF">TRIP_D310189</name>
</gene>
<dbReference type="SUPFAM" id="SSF49344">
    <property type="entry name" value="CBD9-like"/>
    <property type="match status" value="1"/>
</dbReference>
<evidence type="ECO:0000313" key="2">
    <source>
        <dbReference type="EMBL" id="VBB45794.1"/>
    </source>
</evidence>
<sequence length="216" mass="25176">MKKLTIPYLEKLEDADIQLAGEILEEKGKLDVIEKVNWAKEYPYRPITYFFIGRSTQALFIKYSVKGTMLKAVYTKDSSPVHEDSCVEFFCMKEGDEKYMNFEFNCIGTCSASVRKSRTEDIIKFSEDEMKSIERFPSLGTKAFKEIEGMFEWELTVKIPFQLIGLDGKNLPEKIRGNFYKCADDTDSMHFVTWSLIDTEKPDFHRPEFFGELYFG</sequence>
<organism evidence="2">
    <name type="scientific">uncultured Paludibacter sp</name>
    <dbReference type="NCBI Taxonomy" id="497635"/>
    <lineage>
        <taxon>Bacteria</taxon>
        <taxon>Pseudomonadati</taxon>
        <taxon>Bacteroidota</taxon>
        <taxon>Bacteroidia</taxon>
        <taxon>Bacteroidales</taxon>
        <taxon>Paludibacteraceae</taxon>
        <taxon>Paludibacter</taxon>
        <taxon>environmental samples</taxon>
    </lineage>
</organism>
<dbReference type="CDD" id="cd09620">
    <property type="entry name" value="CBM9_like_3"/>
    <property type="match status" value="1"/>
</dbReference>
<dbReference type="EMBL" id="UPXZ01000025">
    <property type="protein sequence ID" value="VBB45794.1"/>
    <property type="molecule type" value="Genomic_DNA"/>
</dbReference>
<feature type="domain" description="Carbohydrate-binding" evidence="1">
    <location>
        <begin position="25"/>
        <end position="215"/>
    </location>
</feature>
<reference evidence="2" key="1">
    <citation type="submission" date="2018-07" db="EMBL/GenBank/DDBJ databases">
        <authorList>
            <consortium name="Genoscope - CEA"/>
            <person name="William W."/>
        </authorList>
    </citation>
    <scope>NUCLEOTIDE SEQUENCE</scope>
    <source>
        <strain evidence="2">IK1</strain>
    </source>
</reference>
<name>A0A653ACU1_9BACT</name>